<feature type="compositionally biased region" description="Polar residues" evidence="1">
    <location>
        <begin position="118"/>
        <end position="129"/>
    </location>
</feature>
<dbReference type="GO" id="GO:0016301">
    <property type="term" value="F:kinase activity"/>
    <property type="evidence" value="ECO:0007669"/>
    <property type="project" value="UniProtKB-KW"/>
</dbReference>
<evidence type="ECO:0000313" key="2">
    <source>
        <dbReference type="EMBL" id="CCF53864.1"/>
    </source>
</evidence>
<dbReference type="OrthoDB" id="10309651at2759"/>
<feature type="region of interest" description="Disordered" evidence="1">
    <location>
        <begin position="1"/>
        <end position="85"/>
    </location>
</feature>
<gene>
    <name evidence="2" type="ORF">UHOR_00232</name>
</gene>
<dbReference type="EMBL" id="CAGI01000186">
    <property type="protein sequence ID" value="CCF53864.1"/>
    <property type="molecule type" value="Genomic_DNA"/>
</dbReference>
<feature type="region of interest" description="Disordered" evidence="1">
    <location>
        <begin position="457"/>
        <end position="493"/>
    </location>
</feature>
<feature type="region of interest" description="Disordered" evidence="1">
    <location>
        <begin position="158"/>
        <end position="273"/>
    </location>
</feature>
<organism evidence="2 3">
    <name type="scientific">Ustilago hordei</name>
    <name type="common">Barley covered smut fungus</name>
    <dbReference type="NCBI Taxonomy" id="120017"/>
    <lineage>
        <taxon>Eukaryota</taxon>
        <taxon>Fungi</taxon>
        <taxon>Dikarya</taxon>
        <taxon>Basidiomycota</taxon>
        <taxon>Ustilaginomycotina</taxon>
        <taxon>Ustilaginomycetes</taxon>
        <taxon>Ustilaginales</taxon>
        <taxon>Ustilaginaceae</taxon>
        <taxon>Ustilago</taxon>
    </lineage>
</organism>
<feature type="region of interest" description="Disordered" evidence="1">
    <location>
        <begin position="101"/>
        <end position="140"/>
    </location>
</feature>
<feature type="compositionally biased region" description="Polar residues" evidence="1">
    <location>
        <begin position="101"/>
        <end position="110"/>
    </location>
</feature>
<keyword evidence="2" id="KW-0808">Transferase</keyword>
<sequence length="733" mass="80543">MTRLSSHAASGRTYASRKRILTQPSGPTPQPAPVGASSGASHSASFRNGPVSNRSFENAGHSNDWAVPGTQAQAVNQAYSHQPAPSLQGVQRDFSIVAQSNTVQTSSQSEFAVRPRRTVSQSRRGQSSGEPHLNGHGHMVAAEPSNTHVSEFQTSTFLPHAHNRPPSCGVTHADEGAPTSFNAQQDRARTAPDARRHASRGPDNSIQAQPISLQGQPLSSDAQHLHPSRLPTPREASRPPSQKLRTTVEEPSPSFQQQRAISREGTTGTRNDADPIYTRLRKFLVDANDFLQNITDAGEKVIDSFEAFTEEHGTIGDLRLDILQLQKDLGKTLREEIATQRHETMRDVEDIVGKVLQTFWVSKVLPALETVKRSVEGIESNLTRIQSAAETRHTELKLSVESLQTYVGEKFDKLKENLEDFSSNERRARQRDFDDFRDLLLRMQIRQFVDQREDHGQIAQAGLPSANRSRGRSQTAREYPTTVQQGHVATASGAQRAIVDRRNAVPTLAQAPDATTRILEHELSDEDDVLSSADDDAPLDQLIRERKKHVAAPVEENETSSGADTRSPSPPLPPPPKRKRGRTPSVKPITQHVDGSTLQGRPAQTNVDAGPSTTRAEPRQAAPSTSAQEPGSKRPQSRPRKNTNLTSNEGEGEASSVAEPAEERAARPATGRAVSRGRQRATSVSNSKRKQRDDDEDTEYVARIKTGEVTRDAGASEDRRYPRRTRKQVNYGL</sequence>
<feature type="compositionally biased region" description="Low complexity" evidence="1">
    <location>
        <begin position="35"/>
        <end position="45"/>
    </location>
</feature>
<evidence type="ECO:0000313" key="3">
    <source>
        <dbReference type="Proteomes" id="UP000006174"/>
    </source>
</evidence>
<protein>
    <submittedName>
        <fullName evidence="2">Related to Ste20-like protein kinase has effect on mating</fullName>
    </submittedName>
</protein>
<reference evidence="2 3" key="1">
    <citation type="journal article" date="2012" name="Plant Cell">
        <title>Genome comparison of barley and maize smut fungi reveals targeted loss of RNA silencing components and species-specific presence of transposable elements.</title>
        <authorList>
            <person name="Laurie J.D."/>
            <person name="Ali S."/>
            <person name="Linning R."/>
            <person name="Mannhaupt G."/>
            <person name="Wong P."/>
            <person name="Gueldener U."/>
            <person name="Muensterkoetter M."/>
            <person name="Moore R."/>
            <person name="Kahmann R."/>
            <person name="Bakkeren G."/>
            <person name="Schirawski J."/>
        </authorList>
    </citation>
    <scope>NUCLEOTIDE SEQUENCE [LARGE SCALE GENOMIC DNA]</scope>
    <source>
        <strain evidence="3">Uh4875-4</strain>
    </source>
</reference>
<feature type="compositionally biased region" description="Basic and acidic residues" evidence="1">
    <location>
        <begin position="700"/>
        <end position="720"/>
    </location>
</feature>
<dbReference type="HOGENOM" id="CLU_378204_0_0_1"/>
<feature type="compositionally biased region" description="Basic and acidic residues" evidence="1">
    <location>
        <begin position="186"/>
        <end position="196"/>
    </location>
</feature>
<feature type="compositionally biased region" description="Polar residues" evidence="1">
    <location>
        <begin position="593"/>
        <end position="615"/>
    </location>
</feature>
<keyword evidence="2" id="KW-0418">Kinase</keyword>
<feature type="compositionally biased region" description="Polar residues" evidence="1">
    <location>
        <begin position="466"/>
        <end position="487"/>
    </location>
</feature>
<keyword evidence="3" id="KW-1185">Reference proteome</keyword>
<evidence type="ECO:0000256" key="1">
    <source>
        <dbReference type="SAM" id="MobiDB-lite"/>
    </source>
</evidence>
<feature type="region of interest" description="Disordered" evidence="1">
    <location>
        <begin position="546"/>
        <end position="733"/>
    </location>
</feature>
<feature type="compositionally biased region" description="Polar residues" evidence="1">
    <location>
        <begin position="70"/>
        <end position="85"/>
    </location>
</feature>
<feature type="compositionally biased region" description="Polar residues" evidence="1">
    <location>
        <begin position="202"/>
        <end position="222"/>
    </location>
</feature>
<dbReference type="Proteomes" id="UP000006174">
    <property type="component" value="Unassembled WGS sequence"/>
</dbReference>
<accession>I2G3X1</accession>
<proteinExistence type="predicted"/>
<feature type="compositionally biased region" description="Polar residues" evidence="1">
    <location>
        <begin position="253"/>
        <end position="270"/>
    </location>
</feature>
<name>I2G3X1_USTHO</name>
<dbReference type="AlphaFoldDB" id="I2G3X1"/>
<comment type="caution">
    <text evidence="2">The sequence shown here is derived from an EMBL/GenBank/DDBJ whole genome shotgun (WGS) entry which is preliminary data.</text>
</comment>